<evidence type="ECO:0008006" key="3">
    <source>
        <dbReference type="Google" id="ProtNLM"/>
    </source>
</evidence>
<accession>A0ABV4YJR8</accession>
<evidence type="ECO:0000313" key="1">
    <source>
        <dbReference type="EMBL" id="MFB2938323.1"/>
    </source>
</evidence>
<organism evidence="1 2">
    <name type="scientific">Floridaenema fluviatile BLCC-F154</name>
    <dbReference type="NCBI Taxonomy" id="3153640"/>
    <lineage>
        <taxon>Bacteria</taxon>
        <taxon>Bacillati</taxon>
        <taxon>Cyanobacteriota</taxon>
        <taxon>Cyanophyceae</taxon>
        <taxon>Oscillatoriophycideae</taxon>
        <taxon>Aerosakkonematales</taxon>
        <taxon>Aerosakkonemataceae</taxon>
        <taxon>Floridanema</taxon>
        <taxon>Floridanema fluviatile</taxon>
    </lineage>
</organism>
<protein>
    <recommendedName>
        <fullName evidence="3">HNH endonuclease</fullName>
    </recommendedName>
</protein>
<keyword evidence="2" id="KW-1185">Reference proteome</keyword>
<gene>
    <name evidence="1" type="ORF">ACE1B6_24010</name>
</gene>
<sequence>MTKDSDQIPTSDTDDLEDFEPYVAYHEPGSTFYVSPEDADLLSNYSWGYDGSCVMAQIDGKDVYLEEMIMERIAGSPIPEDHRIYHINQRFADCRRSNLLLVKMTPHYSSKLFIPLNYDNRYELSKS</sequence>
<proteinExistence type="predicted"/>
<dbReference type="Proteomes" id="UP001576776">
    <property type="component" value="Unassembled WGS sequence"/>
</dbReference>
<reference evidence="1 2" key="1">
    <citation type="submission" date="2024-09" db="EMBL/GenBank/DDBJ databases">
        <title>Floridaenema gen nov. (Aerosakkonemataceae, Aerosakkonematales ord. nov., Cyanobacteria) from benthic tropical and subtropical fresh waters, with the description of four new species.</title>
        <authorList>
            <person name="Moretto J.A."/>
            <person name="Berthold D.E."/>
            <person name="Lefler F.W."/>
            <person name="Huang I.-S."/>
            <person name="Laughinghouse H. IV."/>
        </authorList>
    </citation>
    <scope>NUCLEOTIDE SEQUENCE [LARGE SCALE GENOMIC DNA]</scope>
    <source>
        <strain evidence="1 2">BLCC-F154</strain>
    </source>
</reference>
<dbReference type="RefSeq" id="WP_413259804.1">
    <property type="nucleotide sequence ID" value="NZ_JBHFNS010000087.1"/>
</dbReference>
<name>A0ABV4YJR8_9CYAN</name>
<comment type="caution">
    <text evidence="1">The sequence shown here is derived from an EMBL/GenBank/DDBJ whole genome shotgun (WGS) entry which is preliminary data.</text>
</comment>
<evidence type="ECO:0000313" key="2">
    <source>
        <dbReference type="Proteomes" id="UP001576776"/>
    </source>
</evidence>
<dbReference type="EMBL" id="JBHFNS010000087">
    <property type="protein sequence ID" value="MFB2938323.1"/>
    <property type="molecule type" value="Genomic_DNA"/>
</dbReference>